<protein>
    <submittedName>
        <fullName evidence="1">Pimeloyl-ACP methyl ester carboxylesterase</fullName>
    </submittedName>
</protein>
<dbReference type="InterPro" id="IPR029058">
    <property type="entry name" value="AB_hydrolase_fold"/>
</dbReference>
<dbReference type="EMBL" id="JACIEE010000012">
    <property type="protein sequence ID" value="MBB3979540.1"/>
    <property type="molecule type" value="Genomic_DNA"/>
</dbReference>
<keyword evidence="2" id="KW-1185">Reference proteome</keyword>
<dbReference type="SUPFAM" id="SSF53474">
    <property type="entry name" value="alpha/beta-Hydrolases"/>
    <property type="match status" value="1"/>
</dbReference>
<evidence type="ECO:0000313" key="1">
    <source>
        <dbReference type="EMBL" id="MBB3979540.1"/>
    </source>
</evidence>
<name>A0A7W6DAD0_9HYPH</name>
<dbReference type="Gene3D" id="3.40.50.1820">
    <property type="entry name" value="alpha/beta hydrolase"/>
    <property type="match status" value="1"/>
</dbReference>
<dbReference type="AlphaFoldDB" id="A0A7W6DAD0"/>
<dbReference type="Proteomes" id="UP000574761">
    <property type="component" value="Unassembled WGS sequence"/>
</dbReference>
<evidence type="ECO:0000313" key="2">
    <source>
        <dbReference type="Proteomes" id="UP000574761"/>
    </source>
</evidence>
<accession>A0A7W6DAD0</accession>
<gene>
    <name evidence="1" type="ORF">GGQ64_004784</name>
</gene>
<proteinExistence type="predicted"/>
<reference evidence="1 2" key="1">
    <citation type="submission" date="2020-08" db="EMBL/GenBank/DDBJ databases">
        <title>Genomic Encyclopedia of Type Strains, Phase IV (KMG-IV): sequencing the most valuable type-strain genomes for metagenomic binning, comparative biology and taxonomic classification.</title>
        <authorList>
            <person name="Goeker M."/>
        </authorList>
    </citation>
    <scope>NUCLEOTIDE SEQUENCE [LARGE SCALE GENOMIC DNA]</scope>
    <source>
        <strain evidence="1 2">DSM 100211</strain>
    </source>
</reference>
<organism evidence="1 2">
    <name type="scientific">Mycoplana azooxidifex</name>
    <dbReference type="NCBI Taxonomy" id="1636188"/>
    <lineage>
        <taxon>Bacteria</taxon>
        <taxon>Pseudomonadati</taxon>
        <taxon>Pseudomonadota</taxon>
        <taxon>Alphaproteobacteria</taxon>
        <taxon>Hyphomicrobiales</taxon>
        <taxon>Rhizobiaceae</taxon>
        <taxon>Mycoplana</taxon>
    </lineage>
</organism>
<sequence length="154" mass="16375">MLFAAVDCPDLFESLVVGSGAVGVELVAGRLIELMQSPFGAFADAEGGDLAVAFVSEPAARPPPPSVVEDYWHSSAAARFDNAANFIRAYPEELPVLKGLLTKVETPVLVLAGRQGPLVQPANGEHLVDRIPRSREVLLEGGHLIWEDAAVEYG</sequence>
<dbReference type="RefSeq" id="WP_183807780.1">
    <property type="nucleotide sequence ID" value="NZ_JACIEE010000012.1"/>
</dbReference>
<comment type="caution">
    <text evidence="1">The sequence shown here is derived from an EMBL/GenBank/DDBJ whole genome shotgun (WGS) entry which is preliminary data.</text>
</comment>